<name>A0ABP5EYX7_9ACTN</name>
<dbReference type="Proteomes" id="UP001501585">
    <property type="component" value="Unassembled WGS sequence"/>
</dbReference>
<feature type="compositionally biased region" description="Basic and acidic residues" evidence="1">
    <location>
        <begin position="33"/>
        <end position="42"/>
    </location>
</feature>
<dbReference type="EMBL" id="BAAAPC010000019">
    <property type="protein sequence ID" value="GAA2008817.1"/>
    <property type="molecule type" value="Genomic_DNA"/>
</dbReference>
<protein>
    <recommendedName>
        <fullName evidence="4">Transposase</fullName>
    </recommendedName>
</protein>
<feature type="region of interest" description="Disordered" evidence="1">
    <location>
        <begin position="72"/>
        <end position="98"/>
    </location>
</feature>
<accession>A0ABP5EYX7</accession>
<feature type="region of interest" description="Disordered" evidence="1">
    <location>
        <begin position="1"/>
        <end position="51"/>
    </location>
</feature>
<evidence type="ECO:0008006" key="4">
    <source>
        <dbReference type="Google" id="ProtNLM"/>
    </source>
</evidence>
<proteinExistence type="predicted"/>
<evidence type="ECO:0000256" key="1">
    <source>
        <dbReference type="SAM" id="MobiDB-lite"/>
    </source>
</evidence>
<comment type="caution">
    <text evidence="2">The sequence shown here is derived from an EMBL/GenBank/DDBJ whole genome shotgun (WGS) entry which is preliminary data.</text>
</comment>
<reference evidence="3" key="1">
    <citation type="journal article" date="2019" name="Int. J. Syst. Evol. Microbiol.">
        <title>The Global Catalogue of Microorganisms (GCM) 10K type strain sequencing project: providing services to taxonomists for standard genome sequencing and annotation.</title>
        <authorList>
            <consortium name="The Broad Institute Genomics Platform"/>
            <consortium name="The Broad Institute Genome Sequencing Center for Infectious Disease"/>
            <person name="Wu L."/>
            <person name="Ma J."/>
        </authorList>
    </citation>
    <scope>NUCLEOTIDE SEQUENCE [LARGE SCALE GENOMIC DNA]</scope>
    <source>
        <strain evidence="3">JCM 15313</strain>
    </source>
</reference>
<gene>
    <name evidence="2" type="ORF">GCM10009799_40690</name>
</gene>
<organism evidence="2 3">
    <name type="scientific">Nocardiopsis rhodophaea</name>
    <dbReference type="NCBI Taxonomy" id="280238"/>
    <lineage>
        <taxon>Bacteria</taxon>
        <taxon>Bacillati</taxon>
        <taxon>Actinomycetota</taxon>
        <taxon>Actinomycetes</taxon>
        <taxon>Streptosporangiales</taxon>
        <taxon>Nocardiopsidaceae</taxon>
        <taxon>Nocardiopsis</taxon>
    </lineage>
</organism>
<evidence type="ECO:0000313" key="2">
    <source>
        <dbReference type="EMBL" id="GAA2008817.1"/>
    </source>
</evidence>
<sequence>MKGIGAHGAADSGPPAGTSRITGAYSPMGDLGAETRKTRDEQWGTVPERAGNRRRSIIRDISFEAVIEPPRQGTAVPTLARSAPRRGASTVAPDGDALPERGARLRAAVASTVNDTDPEFICPGLRIYVRYPANQTALSPKSQI</sequence>
<evidence type="ECO:0000313" key="3">
    <source>
        <dbReference type="Proteomes" id="UP001501585"/>
    </source>
</evidence>
<keyword evidence="3" id="KW-1185">Reference proteome</keyword>